<dbReference type="AlphaFoldDB" id="A0A0V0H4Y6"/>
<feature type="non-terminal residue" evidence="1">
    <location>
        <position position="1"/>
    </location>
</feature>
<reference evidence="1" key="1">
    <citation type="submission" date="2015-12" db="EMBL/GenBank/DDBJ databases">
        <title>Gene expression during late stages of embryo sac development: a critical building block for successful pollen-pistil interactions.</title>
        <authorList>
            <person name="Liu Y."/>
            <person name="Joly V."/>
            <person name="Sabar M."/>
            <person name="Matton D.P."/>
        </authorList>
    </citation>
    <scope>NUCLEOTIDE SEQUENCE</scope>
</reference>
<proteinExistence type="predicted"/>
<accession>A0A0V0H4Y6</accession>
<protein>
    <submittedName>
        <fullName evidence="1">Putative ovule protein</fullName>
    </submittedName>
</protein>
<dbReference type="EMBL" id="GEDG01025115">
    <property type="protein sequence ID" value="JAP15473.1"/>
    <property type="molecule type" value="Transcribed_RNA"/>
</dbReference>
<evidence type="ECO:0000313" key="1">
    <source>
        <dbReference type="EMBL" id="JAP15473.1"/>
    </source>
</evidence>
<sequence>ETIQFKTPTSIYGNRDKSMLNQQAINSVKKKTVCLCGCKILFSDVTRGSARNCFPNLLVVIK</sequence>
<name>A0A0V0H4Y6_SOLCH</name>
<organism evidence="1">
    <name type="scientific">Solanum chacoense</name>
    <name type="common">Chaco potato</name>
    <dbReference type="NCBI Taxonomy" id="4108"/>
    <lineage>
        <taxon>Eukaryota</taxon>
        <taxon>Viridiplantae</taxon>
        <taxon>Streptophyta</taxon>
        <taxon>Embryophyta</taxon>
        <taxon>Tracheophyta</taxon>
        <taxon>Spermatophyta</taxon>
        <taxon>Magnoliopsida</taxon>
        <taxon>eudicotyledons</taxon>
        <taxon>Gunneridae</taxon>
        <taxon>Pentapetalae</taxon>
        <taxon>asterids</taxon>
        <taxon>lamiids</taxon>
        <taxon>Solanales</taxon>
        <taxon>Solanaceae</taxon>
        <taxon>Solanoideae</taxon>
        <taxon>Solaneae</taxon>
        <taxon>Solanum</taxon>
    </lineage>
</organism>